<evidence type="ECO:0000256" key="7">
    <source>
        <dbReference type="HAMAP-Rule" id="MF_00120"/>
    </source>
</evidence>
<dbReference type="Proteomes" id="UP000178372">
    <property type="component" value="Unassembled WGS sequence"/>
</dbReference>
<dbReference type="InterPro" id="IPR020556">
    <property type="entry name" value="Amidase_CS"/>
</dbReference>
<dbReference type="PROSITE" id="PS00571">
    <property type="entry name" value="AMIDASES"/>
    <property type="match status" value="1"/>
</dbReference>
<dbReference type="GO" id="GO:0005524">
    <property type="term" value="F:ATP binding"/>
    <property type="evidence" value="ECO:0007669"/>
    <property type="project" value="UniProtKB-KW"/>
</dbReference>
<dbReference type="EMBL" id="MFZF01000021">
    <property type="protein sequence ID" value="OGK16048.1"/>
    <property type="molecule type" value="Genomic_DNA"/>
</dbReference>
<proteinExistence type="inferred from homology"/>
<dbReference type="InterPro" id="IPR036928">
    <property type="entry name" value="AS_sf"/>
</dbReference>
<comment type="caution">
    <text evidence="9">The sequence shown here is derived from an EMBL/GenBank/DDBJ whole genome shotgun (WGS) entry which is preliminary data.</text>
</comment>
<dbReference type="AlphaFoldDB" id="A0A1F7GAX9"/>
<evidence type="ECO:0000313" key="9">
    <source>
        <dbReference type="EMBL" id="OGK16048.1"/>
    </source>
</evidence>
<comment type="catalytic activity">
    <reaction evidence="6 7">
        <text>L-glutamyl-tRNA(Gln) + L-glutamine + ATP + H2O = L-glutaminyl-tRNA(Gln) + L-glutamate + ADP + phosphate + H(+)</text>
        <dbReference type="Rhea" id="RHEA:17521"/>
        <dbReference type="Rhea" id="RHEA-COMP:9681"/>
        <dbReference type="Rhea" id="RHEA-COMP:9684"/>
        <dbReference type="ChEBI" id="CHEBI:15377"/>
        <dbReference type="ChEBI" id="CHEBI:15378"/>
        <dbReference type="ChEBI" id="CHEBI:29985"/>
        <dbReference type="ChEBI" id="CHEBI:30616"/>
        <dbReference type="ChEBI" id="CHEBI:43474"/>
        <dbReference type="ChEBI" id="CHEBI:58359"/>
        <dbReference type="ChEBI" id="CHEBI:78520"/>
        <dbReference type="ChEBI" id="CHEBI:78521"/>
        <dbReference type="ChEBI" id="CHEBI:456216"/>
        <dbReference type="EC" id="6.3.5.7"/>
    </reaction>
</comment>
<dbReference type="SUPFAM" id="SSF75304">
    <property type="entry name" value="Amidase signature (AS) enzymes"/>
    <property type="match status" value="1"/>
</dbReference>
<dbReference type="PANTHER" id="PTHR11895:SF151">
    <property type="entry name" value="GLUTAMYL-TRNA(GLN) AMIDOTRANSFERASE SUBUNIT A"/>
    <property type="match status" value="1"/>
</dbReference>
<comment type="subunit">
    <text evidence="7">Heterotrimer of A, B and C subunits.</text>
</comment>
<dbReference type="Gene3D" id="3.90.1300.10">
    <property type="entry name" value="Amidase signature (AS) domain"/>
    <property type="match status" value="1"/>
</dbReference>
<feature type="active site" description="Charge relay system" evidence="7">
    <location>
        <position position="156"/>
    </location>
</feature>
<dbReference type="GO" id="GO:0050567">
    <property type="term" value="F:glutaminyl-tRNA synthase (glutamine-hydrolyzing) activity"/>
    <property type="evidence" value="ECO:0007669"/>
    <property type="project" value="UniProtKB-UniRule"/>
</dbReference>
<organism evidence="9 10">
    <name type="scientific">Candidatus Roizmanbacteria bacterium RIFCSPHIGHO2_01_FULL_39_12b</name>
    <dbReference type="NCBI Taxonomy" id="1802030"/>
    <lineage>
        <taxon>Bacteria</taxon>
        <taxon>Candidatus Roizmaniibacteriota</taxon>
    </lineage>
</organism>
<evidence type="ECO:0000256" key="4">
    <source>
        <dbReference type="ARBA" id="ARBA00022840"/>
    </source>
</evidence>
<feature type="active site" description="Acyl-ester intermediate" evidence="7">
    <location>
        <position position="180"/>
    </location>
</feature>
<sequence>MQYYKIMNSNSLKVILEKLEKREITSVEITKQYLDEIKKKDSQINAFITVNDKALNEAKLADDKRQRGDKGVLLGVPIALKDVYSTRGLKTTAGSRVLENYIPPYDATAVKKLKQAGAVILGKTNLDAWAHGSSGENSDFGVTHNPYDLKSTPGGSSSGSAAAVASGMAPVAAGTDTGGSIRLPASFCNVVGLKPTYGRVSRYGIIAMGSSFDSIGHITQDVFSSALVLSVTGEIDPNDGTTGKVAVTQYHKLLGKPINGVKLGIIKEFMKEGLDSEIKKNFGKACKTLEDLGCEIVEISLPHVDYATSTYYILVPAEVSSNLGRMDGVRFGNSRDHFSAEAKRRVMIGTYTLSSGYYDAYYNKALKVRRLIINDFNNAFKSVDAIIAPTSPTPPFKLGEKLNEPLSMYLSDIYVCPMNLAGVPALSVPMEPAHNLPCGIQFVGRQFDENTIFNIAHAYEQARGDINLKLKI</sequence>
<keyword evidence="3 7" id="KW-0547">Nucleotide-binding</keyword>
<feature type="active site" description="Charge relay system" evidence="7">
    <location>
        <position position="81"/>
    </location>
</feature>
<evidence type="ECO:0000259" key="8">
    <source>
        <dbReference type="Pfam" id="PF01425"/>
    </source>
</evidence>
<dbReference type="PANTHER" id="PTHR11895">
    <property type="entry name" value="TRANSAMIDASE"/>
    <property type="match status" value="1"/>
</dbReference>
<keyword evidence="5 7" id="KW-0648">Protein biosynthesis</keyword>
<comment type="function">
    <text evidence="7">Allows the formation of correctly charged Gln-tRNA(Gln) through the transamidation of misacylated Glu-tRNA(Gln) in organisms which lack glutaminyl-tRNA synthetase. The reaction takes place in the presence of glutamine and ATP through an activated gamma-phospho-Glu-tRNA(Gln).</text>
</comment>
<dbReference type="InterPro" id="IPR004412">
    <property type="entry name" value="GatA"/>
</dbReference>
<reference evidence="9 10" key="1">
    <citation type="journal article" date="2016" name="Nat. Commun.">
        <title>Thousands of microbial genomes shed light on interconnected biogeochemical processes in an aquifer system.</title>
        <authorList>
            <person name="Anantharaman K."/>
            <person name="Brown C.T."/>
            <person name="Hug L.A."/>
            <person name="Sharon I."/>
            <person name="Castelle C.J."/>
            <person name="Probst A.J."/>
            <person name="Thomas B.C."/>
            <person name="Singh A."/>
            <person name="Wilkins M.J."/>
            <person name="Karaoz U."/>
            <person name="Brodie E.L."/>
            <person name="Williams K.H."/>
            <person name="Hubbard S.S."/>
            <person name="Banfield J.F."/>
        </authorList>
    </citation>
    <scope>NUCLEOTIDE SEQUENCE [LARGE SCALE GENOMIC DNA]</scope>
</reference>
<name>A0A1F7GAX9_9BACT</name>
<dbReference type="GO" id="GO:0006412">
    <property type="term" value="P:translation"/>
    <property type="evidence" value="ECO:0007669"/>
    <property type="project" value="UniProtKB-UniRule"/>
</dbReference>
<evidence type="ECO:0000313" key="10">
    <source>
        <dbReference type="Proteomes" id="UP000178372"/>
    </source>
</evidence>
<dbReference type="Pfam" id="PF01425">
    <property type="entry name" value="Amidase"/>
    <property type="match status" value="1"/>
</dbReference>
<evidence type="ECO:0000256" key="5">
    <source>
        <dbReference type="ARBA" id="ARBA00022917"/>
    </source>
</evidence>
<dbReference type="HAMAP" id="MF_00120">
    <property type="entry name" value="GatA"/>
    <property type="match status" value="1"/>
</dbReference>
<feature type="domain" description="Amidase" evidence="8">
    <location>
        <begin position="28"/>
        <end position="452"/>
    </location>
</feature>
<evidence type="ECO:0000256" key="3">
    <source>
        <dbReference type="ARBA" id="ARBA00022741"/>
    </source>
</evidence>
<accession>A0A1F7GAX9</accession>
<dbReference type="NCBIfam" id="TIGR00132">
    <property type="entry name" value="gatA"/>
    <property type="match status" value="1"/>
</dbReference>
<comment type="similarity">
    <text evidence="1 7">Belongs to the amidase family. GatA subfamily.</text>
</comment>
<dbReference type="InterPro" id="IPR023631">
    <property type="entry name" value="Amidase_dom"/>
</dbReference>
<keyword evidence="2 7" id="KW-0436">Ligase</keyword>
<dbReference type="InterPro" id="IPR000120">
    <property type="entry name" value="Amidase"/>
</dbReference>
<protein>
    <recommendedName>
        <fullName evidence="7">Glutamyl-tRNA(Gln) amidotransferase subunit A</fullName>
        <shortName evidence="7">Glu-ADT subunit A</shortName>
        <ecNumber evidence="7">6.3.5.7</ecNumber>
    </recommendedName>
</protein>
<evidence type="ECO:0000256" key="2">
    <source>
        <dbReference type="ARBA" id="ARBA00022598"/>
    </source>
</evidence>
<evidence type="ECO:0000256" key="1">
    <source>
        <dbReference type="ARBA" id="ARBA00008069"/>
    </source>
</evidence>
<dbReference type="EC" id="6.3.5.7" evidence="7"/>
<dbReference type="GO" id="GO:0030956">
    <property type="term" value="C:glutamyl-tRNA(Gln) amidotransferase complex"/>
    <property type="evidence" value="ECO:0007669"/>
    <property type="project" value="InterPro"/>
</dbReference>
<evidence type="ECO:0000256" key="6">
    <source>
        <dbReference type="ARBA" id="ARBA00047407"/>
    </source>
</evidence>
<keyword evidence="4 7" id="KW-0067">ATP-binding</keyword>
<gene>
    <name evidence="7" type="primary">gatA</name>
    <name evidence="9" type="ORF">A2690_01365</name>
</gene>